<dbReference type="NCBIfam" id="TIGR01981">
    <property type="entry name" value="sufD"/>
    <property type="match status" value="1"/>
</dbReference>
<dbReference type="InterPro" id="IPR045595">
    <property type="entry name" value="SufBD_N"/>
</dbReference>
<sequence>MAFKNEPVWFKDLQETVQQEIQNLKMPNLDRFDYHRWNLDQIDEMADAESSPIPKDLSKQQLVSFGDAVHIKLSQEMIDAGLVVEDFKTAFENHSDLLQRYFMTKAVRLTEDKLTALNLVRLNLGVFVYVPANVQITEPLQMLMIQNSLAKSNYFGHVLIVTERNSSLKVLQQLETRGDIANRFHLITEVVALENSQVEFTGLDLLAEKTTSYINRRGYLDDAARIDWSIGVFNDGNTIADFDSDLKGSGSDSEVKVVALSGGKQRQCIDTRVTNYAPYSTGNITQRGVILGSSELIFNGIGKIIKGAHGARANQENRVLMLSDKAHGDANPILLIDENDVLAGHAASVGRVDEHQMYYLMSRGIPKKVAQRLVIRGFLGDVLSKLPSEKLRNQMIDVIEEKLKNELEN</sequence>
<dbReference type="EMBL" id="CP003137">
    <property type="protein sequence ID" value="AEV94563.1"/>
    <property type="molecule type" value="Genomic_DNA"/>
</dbReference>
<dbReference type="PATRIC" id="fig|701521.8.peg.230"/>
<feature type="domain" description="SUF system FeS cluster assembly SufBD N-terminal" evidence="3">
    <location>
        <begin position="56"/>
        <end position="142"/>
    </location>
</feature>
<dbReference type="Pfam" id="PF01458">
    <property type="entry name" value="SUFBD_core"/>
    <property type="match status" value="1"/>
</dbReference>
<dbReference type="SUPFAM" id="SSF101960">
    <property type="entry name" value="Stabilizer of iron transporter SufD"/>
    <property type="match status" value="1"/>
</dbReference>
<feature type="domain" description="SUF system FeS cluster assembly SufBD core" evidence="2">
    <location>
        <begin position="150"/>
        <end position="378"/>
    </location>
</feature>
<dbReference type="Proteomes" id="UP000005444">
    <property type="component" value="Chromosome"/>
</dbReference>
<dbReference type="KEGG" id="pce:PECL_240"/>
<dbReference type="InterPro" id="IPR055346">
    <property type="entry name" value="Fe-S_cluster_assembly_SufBD"/>
</dbReference>
<keyword evidence="5" id="KW-1185">Reference proteome</keyword>
<dbReference type="HOGENOM" id="CLU_026231_3_0_9"/>
<organism evidence="4 5">
    <name type="scientific">Pediococcus claussenii (strain ATCC BAA-344 / DSM 14800 / JCM 18046 / KCTC 3811 / LMG 21948 / P06)</name>
    <dbReference type="NCBI Taxonomy" id="701521"/>
    <lineage>
        <taxon>Bacteria</taxon>
        <taxon>Bacillati</taxon>
        <taxon>Bacillota</taxon>
        <taxon>Bacilli</taxon>
        <taxon>Lactobacillales</taxon>
        <taxon>Lactobacillaceae</taxon>
        <taxon>Pediococcus</taxon>
    </lineage>
</organism>
<dbReference type="InterPro" id="IPR011542">
    <property type="entry name" value="SUF_FeS_clus_asmbl_SufD"/>
</dbReference>
<comment type="similarity">
    <text evidence="1">Belongs to the iron-sulfur cluster assembly SufBD family.</text>
</comment>
<dbReference type="GO" id="GO:0016226">
    <property type="term" value="P:iron-sulfur cluster assembly"/>
    <property type="evidence" value="ECO:0007669"/>
    <property type="project" value="InterPro"/>
</dbReference>
<dbReference type="RefSeq" id="WP_014214761.1">
    <property type="nucleotide sequence ID" value="NC_016605.1"/>
</dbReference>
<name>G8PAC4_PEDCP</name>
<dbReference type="AlphaFoldDB" id="G8PAC4"/>
<protein>
    <submittedName>
        <fullName evidence="4">FeS assembly protein SufD</fullName>
    </submittedName>
</protein>
<accession>G8PAC4</accession>
<dbReference type="InterPro" id="IPR037284">
    <property type="entry name" value="SUF_FeS_clus_asmbl_SufBD_sf"/>
</dbReference>
<reference evidence="4 5" key="1">
    <citation type="journal article" date="2012" name="J. Bacteriol.">
        <title>Complete Genome Sequence of the Beer Spoilage Organism Pediococcus claussenii ATCC BAA-344T.</title>
        <authorList>
            <person name="Pittet V."/>
            <person name="Abegunde T."/>
            <person name="Marfleet T."/>
            <person name="Haakensen M."/>
            <person name="Morrow K."/>
            <person name="Jayaprakash T."/>
            <person name="Schroeder K."/>
            <person name="Trost B."/>
            <person name="Byrns S."/>
            <person name="Bergsveinson J."/>
            <person name="Kusalik A."/>
            <person name="Ziola B."/>
        </authorList>
    </citation>
    <scope>NUCLEOTIDE SEQUENCE [LARGE SCALE GENOMIC DNA]</scope>
    <source>
        <strain evidence="4 5">ATCC BAA-344</strain>
    </source>
</reference>
<dbReference type="eggNOG" id="COG0719">
    <property type="taxonomic scope" value="Bacteria"/>
</dbReference>
<evidence type="ECO:0000259" key="3">
    <source>
        <dbReference type="Pfam" id="PF19295"/>
    </source>
</evidence>
<evidence type="ECO:0000313" key="4">
    <source>
        <dbReference type="EMBL" id="AEV94563.1"/>
    </source>
</evidence>
<dbReference type="PANTHER" id="PTHR43575">
    <property type="entry name" value="PROTEIN ABCI7, CHLOROPLASTIC"/>
    <property type="match status" value="1"/>
</dbReference>
<dbReference type="Pfam" id="PF19295">
    <property type="entry name" value="SufBD_N"/>
    <property type="match status" value="1"/>
</dbReference>
<dbReference type="STRING" id="701521.PECL_240"/>
<proteinExistence type="inferred from homology"/>
<evidence type="ECO:0000259" key="2">
    <source>
        <dbReference type="Pfam" id="PF01458"/>
    </source>
</evidence>
<dbReference type="PANTHER" id="PTHR43575:SF1">
    <property type="entry name" value="PROTEIN ABCI7, CHLOROPLASTIC"/>
    <property type="match status" value="1"/>
</dbReference>
<gene>
    <name evidence="4" type="primary">sufD</name>
    <name evidence="4" type="ordered locus">PECL_240</name>
</gene>
<evidence type="ECO:0000256" key="1">
    <source>
        <dbReference type="ARBA" id="ARBA00043967"/>
    </source>
</evidence>
<dbReference type="InterPro" id="IPR000825">
    <property type="entry name" value="SUF_FeS_clus_asmbl_SufBD_core"/>
</dbReference>
<evidence type="ECO:0000313" key="5">
    <source>
        <dbReference type="Proteomes" id="UP000005444"/>
    </source>
</evidence>